<proteinExistence type="predicted"/>
<dbReference type="HOGENOM" id="CLU_1445127_0_0_4"/>
<sequence>MYNEQTFEGGVQARTVDGGIVQHPVVITLDGVATELTLADAVKLRDGLSASIAATEAAESAVLARNGHHFTIGKTMYGMSTVLSKLPAESARKTPMAKPLGEICGSVALPALVIAEAGKLAAAVFSAAEEQAFCGDEVETLSVPAWALQDGPAWLPDLEALGYRRELADVRAPGASSGHAWRRATRR</sequence>
<dbReference type="KEGG" id="bgd:bgla_4p2920"/>
<evidence type="ECO:0000313" key="2">
    <source>
        <dbReference type="Proteomes" id="UP000008316"/>
    </source>
</evidence>
<gene>
    <name evidence="1" type="ordered locus">bgla_4p2920</name>
</gene>
<keyword evidence="2" id="KW-1185">Reference proteome</keyword>
<dbReference type="Proteomes" id="UP000008316">
    <property type="component" value="Plasmid bgla_4p"/>
</dbReference>
<organism evidence="1 2">
    <name type="scientific">Burkholderia gladioli (strain BSR3)</name>
    <dbReference type="NCBI Taxonomy" id="999541"/>
    <lineage>
        <taxon>Bacteria</taxon>
        <taxon>Pseudomonadati</taxon>
        <taxon>Pseudomonadota</taxon>
        <taxon>Betaproteobacteria</taxon>
        <taxon>Burkholderiales</taxon>
        <taxon>Burkholderiaceae</taxon>
        <taxon>Burkholderia</taxon>
    </lineage>
</organism>
<dbReference type="EMBL" id="CP002604">
    <property type="protein sequence ID" value="AEA66044.1"/>
    <property type="molecule type" value="Genomic_DNA"/>
</dbReference>
<protein>
    <submittedName>
        <fullName evidence="1">Uncharacterized protein</fullName>
    </submittedName>
</protein>
<reference evidence="1 2" key="1">
    <citation type="journal article" date="2011" name="J. Bacteriol.">
        <title>Complete genome sequence of Burkholderia gladioli BSR3.</title>
        <authorList>
            <person name="Seo Y.S."/>
            <person name="Lim J."/>
            <person name="Choi B.S."/>
            <person name="Kim H."/>
            <person name="Goo E."/>
            <person name="Lee B."/>
            <person name="Lim J.S."/>
            <person name="Choi I.Y."/>
            <person name="Moon J.S."/>
            <person name="Kim J."/>
            <person name="Hwang I."/>
        </authorList>
    </citation>
    <scope>NUCLEOTIDE SEQUENCE [LARGE SCALE GENOMIC DNA]</scope>
    <source>
        <strain evidence="2">BSR3</strain>
    </source>
</reference>
<accession>F2LT98</accession>
<dbReference type="RefSeq" id="WP_013700214.1">
    <property type="nucleotide sequence ID" value="NC_015383.1"/>
</dbReference>
<dbReference type="AlphaFoldDB" id="F2LT98"/>
<name>F2LT98_BURGS</name>
<geneLocation type="plasmid" evidence="1 2">
    <name>bgla_4p</name>
</geneLocation>
<evidence type="ECO:0000313" key="1">
    <source>
        <dbReference type="EMBL" id="AEA66044.1"/>
    </source>
</evidence>
<keyword evidence="1" id="KW-0614">Plasmid</keyword>